<comment type="caution">
    <text evidence="2">The sequence shown here is derived from an EMBL/GenBank/DDBJ whole genome shotgun (WGS) entry which is preliminary data.</text>
</comment>
<keyword evidence="3" id="KW-1185">Reference proteome</keyword>
<gene>
    <name evidence="2" type="ORF">ACFOMG_01110</name>
</gene>
<sequence>MFSTALRCLLIFAVLLTSNSQALMAMQSYLENSHANVTTDMPACHQMAEHDMSAADAPLTLECERDCHCCGGSCSAYAMMLDLPQASVARQSWLVFPLTSAQPDPDSYPLQRPPIFA</sequence>
<organism evidence="2 3">
    <name type="scientific">Bacterioplanoides pacificum</name>
    <dbReference type="NCBI Taxonomy" id="1171596"/>
    <lineage>
        <taxon>Bacteria</taxon>
        <taxon>Pseudomonadati</taxon>
        <taxon>Pseudomonadota</taxon>
        <taxon>Gammaproteobacteria</taxon>
        <taxon>Oceanospirillales</taxon>
        <taxon>Oceanospirillaceae</taxon>
        <taxon>Bacterioplanoides</taxon>
    </lineage>
</organism>
<reference evidence="3" key="1">
    <citation type="journal article" date="2019" name="Int. J. Syst. Evol. Microbiol.">
        <title>The Global Catalogue of Microorganisms (GCM) 10K type strain sequencing project: providing services to taxonomists for standard genome sequencing and annotation.</title>
        <authorList>
            <consortium name="The Broad Institute Genomics Platform"/>
            <consortium name="The Broad Institute Genome Sequencing Center for Infectious Disease"/>
            <person name="Wu L."/>
            <person name="Ma J."/>
        </authorList>
    </citation>
    <scope>NUCLEOTIDE SEQUENCE [LARGE SCALE GENOMIC DNA]</scope>
    <source>
        <strain evidence="3">KCTC 42424</strain>
    </source>
</reference>
<accession>A0ABV7VNM3</accession>
<evidence type="ECO:0000313" key="2">
    <source>
        <dbReference type="EMBL" id="MFC3678707.1"/>
    </source>
</evidence>
<keyword evidence="1" id="KW-0732">Signal</keyword>
<evidence type="ECO:0000256" key="1">
    <source>
        <dbReference type="SAM" id="SignalP"/>
    </source>
</evidence>
<evidence type="ECO:0008006" key="4">
    <source>
        <dbReference type="Google" id="ProtNLM"/>
    </source>
</evidence>
<dbReference type="RefSeq" id="WP_376864257.1">
    <property type="nucleotide sequence ID" value="NZ_JBHRYB010000001.1"/>
</dbReference>
<name>A0ABV7VNM3_9GAMM</name>
<protein>
    <recommendedName>
        <fullName evidence="4">CopL family metal-binding regulatory protein</fullName>
    </recommendedName>
</protein>
<proteinExistence type="predicted"/>
<dbReference type="EMBL" id="JBHRYB010000001">
    <property type="protein sequence ID" value="MFC3678707.1"/>
    <property type="molecule type" value="Genomic_DNA"/>
</dbReference>
<feature type="signal peptide" evidence="1">
    <location>
        <begin position="1"/>
        <end position="24"/>
    </location>
</feature>
<evidence type="ECO:0000313" key="3">
    <source>
        <dbReference type="Proteomes" id="UP001595722"/>
    </source>
</evidence>
<feature type="chain" id="PRO_5046791428" description="CopL family metal-binding regulatory protein" evidence="1">
    <location>
        <begin position="25"/>
        <end position="117"/>
    </location>
</feature>
<dbReference type="Proteomes" id="UP001595722">
    <property type="component" value="Unassembled WGS sequence"/>
</dbReference>